<dbReference type="InterPro" id="IPR033858">
    <property type="entry name" value="MPN_RPN7_8"/>
</dbReference>
<dbReference type="InParanoid" id="A0A3P7E9E2"/>
<dbReference type="OMA" id="HAMSIKT"/>
<protein>
    <recommendedName>
        <fullName evidence="3">26S proteasome non-ATPase regulatory subunit 7</fullName>
    </recommendedName>
    <alternativeName>
        <fullName evidence="4">26S proteasome regulatory subunit RPN8</fullName>
    </alternativeName>
</protein>
<feature type="region of interest" description="Disordered" evidence="5">
    <location>
        <begin position="358"/>
        <end position="399"/>
    </location>
</feature>
<comment type="similarity">
    <text evidence="1">Belongs to the peptidase M67A family.</text>
</comment>
<dbReference type="OrthoDB" id="10256771at2759"/>
<keyword evidence="8" id="KW-1185">Reference proteome</keyword>
<evidence type="ECO:0000313" key="7">
    <source>
        <dbReference type="EMBL" id="VDM19151.1"/>
    </source>
</evidence>
<dbReference type="InterPro" id="IPR024969">
    <property type="entry name" value="EIF3F/CSN6-like_C"/>
</dbReference>
<dbReference type="Proteomes" id="UP000270924">
    <property type="component" value="Unassembled WGS sequence"/>
</dbReference>
<gene>
    <name evidence="7" type="ORF">WBA_LOCUS10356</name>
</gene>
<keyword evidence="2" id="KW-0647">Proteasome</keyword>
<evidence type="ECO:0000256" key="4">
    <source>
        <dbReference type="ARBA" id="ARBA00075094"/>
    </source>
</evidence>
<sequence>MAPYKEDEVKVDNVVKVVDTVKPHCASNVHVNLYVSKVVVHPLVLLSVVDHFNRVSKTQNVKRVVGVLLGSMKPNRTLDIANSFAVPFDEDERDKKTWFLDMDYLESMYGMFHKVAAREKIVGWYHTGPKLCQNDIVINEQLKRFTCNPVLVVIQAEPKDLGLPTEAYVEVQEVHDDGTPPIKTFEHVPSEIGAEEAEEVGVEHLLRDIKDQTAGTLSQRITDQLMGLRGLHGQLLDLQSYLHEVAEGKLPINHAVIYYIQVLLIFLCSEVHYTIECFNIETFGNSVFRILSIVDSYSFFYIEEVLNLLPDVTSPQFVEAHNVQTNDQLMCVYMGSLVRTVIALHNLIDNKLSLQKNEKDKGEGIGKKDESKEEKKESKEMKDDKEGDKEKEKEKATKK</sequence>
<dbReference type="Gene3D" id="3.40.140.10">
    <property type="entry name" value="Cytidine Deaminase, domain 2"/>
    <property type="match status" value="1"/>
</dbReference>
<name>A0A3P7E9E2_WUCBA</name>
<dbReference type="CDD" id="cd08062">
    <property type="entry name" value="MPN_RPN7_8"/>
    <property type="match status" value="1"/>
</dbReference>
<dbReference type="PANTHER" id="PTHR10540:SF7">
    <property type="entry name" value="26S PROTEASOME NON-ATPASE REGULATORY SUBUNIT 7"/>
    <property type="match status" value="1"/>
</dbReference>
<evidence type="ECO:0000256" key="2">
    <source>
        <dbReference type="ARBA" id="ARBA00022942"/>
    </source>
</evidence>
<dbReference type="Pfam" id="PF01398">
    <property type="entry name" value="JAB"/>
    <property type="match status" value="1"/>
</dbReference>
<dbReference type="FunCoup" id="A0A3P7E9E2">
    <property type="interactions" value="2185"/>
</dbReference>
<evidence type="ECO:0000256" key="3">
    <source>
        <dbReference type="ARBA" id="ARBA00071765"/>
    </source>
</evidence>
<dbReference type="AlphaFoldDB" id="A0A3P7E9E2"/>
<accession>A0A3P7E9E2</accession>
<dbReference type="Pfam" id="PF13012">
    <property type="entry name" value="MitMem_reg"/>
    <property type="match status" value="2"/>
</dbReference>
<evidence type="ECO:0000256" key="5">
    <source>
        <dbReference type="SAM" id="MobiDB-lite"/>
    </source>
</evidence>
<evidence type="ECO:0000256" key="1">
    <source>
        <dbReference type="ARBA" id="ARBA00008568"/>
    </source>
</evidence>
<dbReference type="InterPro" id="IPR037518">
    <property type="entry name" value="MPN"/>
</dbReference>
<evidence type="ECO:0000313" key="8">
    <source>
        <dbReference type="Proteomes" id="UP000270924"/>
    </source>
</evidence>
<dbReference type="PANTHER" id="PTHR10540">
    <property type="entry name" value="EUKARYOTIC TRANSLATION INITIATION FACTOR 3 SUBUNIT F-RELATED"/>
    <property type="match status" value="1"/>
</dbReference>
<reference evidence="7 8" key="1">
    <citation type="submission" date="2018-11" db="EMBL/GenBank/DDBJ databases">
        <authorList>
            <consortium name="Pathogen Informatics"/>
        </authorList>
    </citation>
    <scope>NUCLEOTIDE SEQUENCE [LARGE SCALE GENOMIC DNA]</scope>
</reference>
<dbReference type="EMBL" id="UYWW01012165">
    <property type="protein sequence ID" value="VDM19151.1"/>
    <property type="molecule type" value="Genomic_DNA"/>
</dbReference>
<organism evidence="7 8">
    <name type="scientific">Wuchereria bancrofti</name>
    <dbReference type="NCBI Taxonomy" id="6293"/>
    <lineage>
        <taxon>Eukaryota</taxon>
        <taxon>Metazoa</taxon>
        <taxon>Ecdysozoa</taxon>
        <taxon>Nematoda</taxon>
        <taxon>Chromadorea</taxon>
        <taxon>Rhabditida</taxon>
        <taxon>Spirurina</taxon>
        <taxon>Spiruromorpha</taxon>
        <taxon>Filarioidea</taxon>
        <taxon>Onchocercidae</taxon>
        <taxon>Wuchereria</taxon>
    </lineage>
</organism>
<proteinExistence type="inferred from homology"/>
<dbReference type="InterPro" id="IPR000555">
    <property type="entry name" value="JAMM/MPN+_dom"/>
</dbReference>
<dbReference type="GO" id="GO:0005838">
    <property type="term" value="C:proteasome regulatory particle"/>
    <property type="evidence" value="ECO:0007669"/>
    <property type="project" value="InterPro"/>
</dbReference>
<dbReference type="SMART" id="SM00232">
    <property type="entry name" value="JAB_MPN"/>
    <property type="match status" value="1"/>
</dbReference>
<evidence type="ECO:0000259" key="6">
    <source>
        <dbReference type="PROSITE" id="PS50249"/>
    </source>
</evidence>
<feature type="domain" description="MPN" evidence="6">
    <location>
        <begin position="38"/>
        <end position="174"/>
    </location>
</feature>
<dbReference type="GO" id="GO:0043161">
    <property type="term" value="P:proteasome-mediated ubiquitin-dependent protein catabolic process"/>
    <property type="evidence" value="ECO:0007669"/>
    <property type="project" value="TreeGrafter"/>
</dbReference>
<dbReference type="FunFam" id="3.40.140.10:FF:000009">
    <property type="entry name" value="26S proteasome non-ATPase regulatory subunit 7"/>
    <property type="match status" value="1"/>
</dbReference>
<dbReference type="GO" id="GO:0008237">
    <property type="term" value="F:metallopeptidase activity"/>
    <property type="evidence" value="ECO:0007669"/>
    <property type="project" value="InterPro"/>
</dbReference>
<dbReference type="PROSITE" id="PS50249">
    <property type="entry name" value="MPN"/>
    <property type="match status" value="1"/>
</dbReference>